<accession>A0A6A6AHX1</accession>
<dbReference type="Pfam" id="PF16850">
    <property type="entry name" value="Inhibitor_I66"/>
    <property type="match status" value="1"/>
</dbReference>
<proteinExistence type="predicted"/>
<dbReference type="InterPro" id="IPR031755">
    <property type="entry name" value="Inhibitor_I66"/>
</dbReference>
<protein>
    <submittedName>
        <fullName evidence="1">Uncharacterized protein</fullName>
    </submittedName>
</protein>
<sequence length="128" mass="13993">MDSLSSSFTVEVNGVSIAKVEDNGEDQIQAKTGPEAAVFELKDGRLQCGDWVLGRSLVEDRSMLPKKVSWFKAGADNEKRIQRVTAHQDGDAYQLKFANACLISEDGQVFADLLGGEQSNVAVKMQQE</sequence>
<dbReference type="GO" id="GO:0004867">
    <property type="term" value="F:serine-type endopeptidase inhibitor activity"/>
    <property type="evidence" value="ECO:0007669"/>
    <property type="project" value="InterPro"/>
</dbReference>
<evidence type="ECO:0000313" key="2">
    <source>
        <dbReference type="Proteomes" id="UP000799771"/>
    </source>
</evidence>
<dbReference type="Proteomes" id="UP000799771">
    <property type="component" value="Unassembled WGS sequence"/>
</dbReference>
<evidence type="ECO:0000313" key="1">
    <source>
        <dbReference type="EMBL" id="KAF2130695.1"/>
    </source>
</evidence>
<gene>
    <name evidence="1" type="ORF">P153DRAFT_336488</name>
</gene>
<reference evidence="1" key="1">
    <citation type="journal article" date="2020" name="Stud. Mycol.">
        <title>101 Dothideomycetes genomes: a test case for predicting lifestyles and emergence of pathogens.</title>
        <authorList>
            <person name="Haridas S."/>
            <person name="Albert R."/>
            <person name="Binder M."/>
            <person name="Bloem J."/>
            <person name="Labutti K."/>
            <person name="Salamov A."/>
            <person name="Andreopoulos B."/>
            <person name="Baker S."/>
            <person name="Barry K."/>
            <person name="Bills G."/>
            <person name="Bluhm B."/>
            <person name="Cannon C."/>
            <person name="Castanera R."/>
            <person name="Culley D."/>
            <person name="Daum C."/>
            <person name="Ezra D."/>
            <person name="Gonzalez J."/>
            <person name="Henrissat B."/>
            <person name="Kuo A."/>
            <person name="Liang C."/>
            <person name="Lipzen A."/>
            <person name="Lutzoni F."/>
            <person name="Magnuson J."/>
            <person name="Mondo S."/>
            <person name="Nolan M."/>
            <person name="Ohm R."/>
            <person name="Pangilinan J."/>
            <person name="Park H.-J."/>
            <person name="Ramirez L."/>
            <person name="Alfaro M."/>
            <person name="Sun H."/>
            <person name="Tritt A."/>
            <person name="Yoshinaga Y."/>
            <person name="Zwiers L.-H."/>
            <person name="Turgeon B."/>
            <person name="Goodwin S."/>
            <person name="Spatafora J."/>
            <person name="Crous P."/>
            <person name="Grigoriev I."/>
        </authorList>
    </citation>
    <scope>NUCLEOTIDE SEQUENCE</scope>
    <source>
        <strain evidence="1">CBS 119687</strain>
    </source>
</reference>
<dbReference type="GeneID" id="54406135"/>
<dbReference type="Gene3D" id="2.80.10.50">
    <property type="match status" value="1"/>
</dbReference>
<name>A0A6A6AHX1_9PLEO</name>
<dbReference type="RefSeq" id="XP_033525082.1">
    <property type="nucleotide sequence ID" value="XM_033665703.1"/>
</dbReference>
<dbReference type="OrthoDB" id="3439489at2759"/>
<organism evidence="1 2">
    <name type="scientific">Dothidotthia symphoricarpi CBS 119687</name>
    <dbReference type="NCBI Taxonomy" id="1392245"/>
    <lineage>
        <taxon>Eukaryota</taxon>
        <taxon>Fungi</taxon>
        <taxon>Dikarya</taxon>
        <taxon>Ascomycota</taxon>
        <taxon>Pezizomycotina</taxon>
        <taxon>Dothideomycetes</taxon>
        <taxon>Pleosporomycetidae</taxon>
        <taxon>Pleosporales</taxon>
        <taxon>Dothidotthiaceae</taxon>
        <taxon>Dothidotthia</taxon>
    </lineage>
</organism>
<keyword evidence="2" id="KW-1185">Reference proteome</keyword>
<dbReference type="EMBL" id="ML977503">
    <property type="protein sequence ID" value="KAF2130695.1"/>
    <property type="molecule type" value="Genomic_DNA"/>
</dbReference>
<dbReference type="AlphaFoldDB" id="A0A6A6AHX1"/>